<dbReference type="AlphaFoldDB" id="A0A8H6CMF6"/>
<feature type="binding site" evidence="1">
    <location>
        <position position="39"/>
    </location>
    <ligand>
        <name>ATP</name>
        <dbReference type="ChEBI" id="CHEBI:30616"/>
    </ligand>
</feature>
<evidence type="ECO:0000313" key="4">
    <source>
        <dbReference type="Proteomes" id="UP000578531"/>
    </source>
</evidence>
<keyword evidence="4" id="KW-1185">Reference proteome</keyword>
<comment type="caution">
    <text evidence="3">The sequence shown here is derived from an EMBL/GenBank/DDBJ whole genome shotgun (WGS) entry which is preliminary data.</text>
</comment>
<dbReference type="InterPro" id="IPR000719">
    <property type="entry name" value="Prot_kinase_dom"/>
</dbReference>
<dbReference type="RefSeq" id="XP_037158729.1">
    <property type="nucleotide sequence ID" value="XM_037314421.1"/>
</dbReference>
<sequence length="58" mass="6183">MDESAMANQYQVLEELGSGSFGIVYKAIELASGEVVAIKHACTNNGYASETLTNMLPD</sequence>
<dbReference type="Proteomes" id="UP000578531">
    <property type="component" value="Unassembled WGS sequence"/>
</dbReference>
<dbReference type="GO" id="GO:0005524">
    <property type="term" value="F:ATP binding"/>
    <property type="evidence" value="ECO:0007669"/>
    <property type="project" value="UniProtKB-UniRule"/>
</dbReference>
<feature type="domain" description="Protein kinase" evidence="2">
    <location>
        <begin position="10"/>
        <end position="58"/>
    </location>
</feature>
<protein>
    <recommendedName>
        <fullName evidence="2">Protein kinase domain-containing protein</fullName>
    </recommendedName>
</protein>
<dbReference type="OrthoDB" id="541276at2759"/>
<dbReference type="PROSITE" id="PS00107">
    <property type="entry name" value="PROTEIN_KINASE_ATP"/>
    <property type="match status" value="1"/>
</dbReference>
<organism evidence="3 4">
    <name type="scientific">Letharia columbiana</name>
    <dbReference type="NCBI Taxonomy" id="112416"/>
    <lineage>
        <taxon>Eukaryota</taxon>
        <taxon>Fungi</taxon>
        <taxon>Dikarya</taxon>
        <taxon>Ascomycota</taxon>
        <taxon>Pezizomycotina</taxon>
        <taxon>Lecanoromycetes</taxon>
        <taxon>OSLEUM clade</taxon>
        <taxon>Lecanoromycetidae</taxon>
        <taxon>Lecanorales</taxon>
        <taxon>Lecanorineae</taxon>
        <taxon>Parmeliaceae</taxon>
        <taxon>Letharia</taxon>
    </lineage>
</organism>
<proteinExistence type="predicted"/>
<dbReference type="Gene3D" id="3.30.200.20">
    <property type="entry name" value="Phosphorylase Kinase, domain 1"/>
    <property type="match status" value="1"/>
</dbReference>
<accession>A0A8H6CMF6</accession>
<gene>
    <name evidence="3" type="ORF">HO173_012552</name>
</gene>
<keyword evidence="1" id="KW-0067">ATP-binding</keyword>
<dbReference type="SUPFAM" id="SSF56112">
    <property type="entry name" value="Protein kinase-like (PK-like)"/>
    <property type="match status" value="1"/>
</dbReference>
<dbReference type="InterPro" id="IPR011009">
    <property type="entry name" value="Kinase-like_dom_sf"/>
</dbReference>
<dbReference type="GO" id="GO:0004672">
    <property type="term" value="F:protein kinase activity"/>
    <property type="evidence" value="ECO:0007669"/>
    <property type="project" value="InterPro"/>
</dbReference>
<dbReference type="GeneID" id="59294186"/>
<dbReference type="EMBL" id="JACCJC010000093">
    <property type="protein sequence ID" value="KAF6226062.1"/>
    <property type="molecule type" value="Genomic_DNA"/>
</dbReference>
<name>A0A8H6CMF6_9LECA</name>
<reference evidence="3 4" key="1">
    <citation type="journal article" date="2020" name="Genomics">
        <title>Complete, high-quality genomes from long-read metagenomic sequencing of two wolf lichen thalli reveals enigmatic genome architecture.</title>
        <authorList>
            <person name="McKenzie S.K."/>
            <person name="Walston R.F."/>
            <person name="Allen J.L."/>
        </authorList>
    </citation>
    <scope>NUCLEOTIDE SEQUENCE [LARGE SCALE GENOMIC DNA]</scope>
    <source>
        <strain evidence="3">WasteWater2</strain>
    </source>
</reference>
<dbReference type="InterPro" id="IPR017441">
    <property type="entry name" value="Protein_kinase_ATP_BS"/>
</dbReference>
<dbReference type="PROSITE" id="PS50011">
    <property type="entry name" value="PROTEIN_KINASE_DOM"/>
    <property type="match status" value="1"/>
</dbReference>
<evidence type="ECO:0000313" key="3">
    <source>
        <dbReference type="EMBL" id="KAF6226062.1"/>
    </source>
</evidence>
<evidence type="ECO:0000259" key="2">
    <source>
        <dbReference type="PROSITE" id="PS50011"/>
    </source>
</evidence>
<keyword evidence="1" id="KW-0547">Nucleotide-binding</keyword>
<evidence type="ECO:0000256" key="1">
    <source>
        <dbReference type="PROSITE-ProRule" id="PRU10141"/>
    </source>
</evidence>